<reference evidence="2 3" key="2">
    <citation type="submission" date="2018-11" db="EMBL/GenBank/DDBJ databases">
        <authorList>
            <consortium name="Pathogen Informatics"/>
        </authorList>
    </citation>
    <scope>NUCLEOTIDE SEQUENCE [LARGE SCALE GENOMIC DNA]</scope>
    <source>
        <strain evidence="2 3">Costa Rica</strain>
    </source>
</reference>
<organism evidence="4">
    <name type="scientific">Angiostrongylus costaricensis</name>
    <name type="common">Nematode worm</name>
    <dbReference type="NCBI Taxonomy" id="334426"/>
    <lineage>
        <taxon>Eukaryota</taxon>
        <taxon>Metazoa</taxon>
        <taxon>Ecdysozoa</taxon>
        <taxon>Nematoda</taxon>
        <taxon>Chromadorea</taxon>
        <taxon>Rhabditida</taxon>
        <taxon>Rhabditina</taxon>
        <taxon>Rhabditomorpha</taxon>
        <taxon>Strongyloidea</taxon>
        <taxon>Metastrongylidae</taxon>
        <taxon>Angiostrongylus</taxon>
    </lineage>
</organism>
<proteinExistence type="predicted"/>
<evidence type="ECO:0000256" key="1">
    <source>
        <dbReference type="SAM" id="MobiDB-lite"/>
    </source>
</evidence>
<reference evidence="4" key="1">
    <citation type="submission" date="2017-02" db="UniProtKB">
        <authorList>
            <consortium name="WormBaseParasite"/>
        </authorList>
    </citation>
    <scope>IDENTIFICATION</scope>
</reference>
<name>A0A0R3PZG9_ANGCS</name>
<dbReference type="EMBL" id="UYYA01004842">
    <property type="protein sequence ID" value="VDM63543.1"/>
    <property type="molecule type" value="Genomic_DNA"/>
</dbReference>
<feature type="compositionally biased region" description="Basic residues" evidence="1">
    <location>
        <begin position="71"/>
        <end position="85"/>
    </location>
</feature>
<gene>
    <name evidence="2" type="ORF">ACOC_LOCUS11958</name>
</gene>
<accession>A0A0R3PZG9</accession>
<protein>
    <submittedName>
        <fullName evidence="2 4">Uncharacterized protein</fullName>
    </submittedName>
</protein>
<dbReference type="WBParaSite" id="ACOC_0001195701-mRNA-1">
    <property type="protein sequence ID" value="ACOC_0001195701-mRNA-1"/>
    <property type="gene ID" value="ACOC_0001195701"/>
</dbReference>
<evidence type="ECO:0000313" key="3">
    <source>
        <dbReference type="Proteomes" id="UP000267027"/>
    </source>
</evidence>
<feature type="region of interest" description="Disordered" evidence="1">
    <location>
        <begin position="63"/>
        <end position="116"/>
    </location>
</feature>
<dbReference type="AlphaFoldDB" id="A0A0R3PZG9"/>
<sequence>MCRIVDRKKFPQKKAMSCCYNDAADGVDPFGLLTLTVASQKVTKETGKNILLDEERRPAYGWMVTIGGGTGRKRAGRRRRRRPRTERKGVVVDKNHDVEMKRTGGIGRSEEKHKPA</sequence>
<dbReference type="Proteomes" id="UP000267027">
    <property type="component" value="Unassembled WGS sequence"/>
</dbReference>
<evidence type="ECO:0000313" key="4">
    <source>
        <dbReference type="WBParaSite" id="ACOC_0001195701-mRNA-1"/>
    </source>
</evidence>
<evidence type="ECO:0000313" key="2">
    <source>
        <dbReference type="EMBL" id="VDM63543.1"/>
    </source>
</evidence>
<keyword evidence="3" id="KW-1185">Reference proteome</keyword>
<feature type="compositionally biased region" description="Basic and acidic residues" evidence="1">
    <location>
        <begin position="86"/>
        <end position="116"/>
    </location>
</feature>